<name>A0A2M8KTJ3_9BACT</name>
<evidence type="ECO:0000313" key="2">
    <source>
        <dbReference type="Proteomes" id="UP000229554"/>
    </source>
</evidence>
<proteinExistence type="predicted"/>
<comment type="caution">
    <text evidence="1">The sequence shown here is derived from an EMBL/GenBank/DDBJ whole genome shotgun (WGS) entry which is preliminary data.</text>
</comment>
<organism evidence="1 2">
    <name type="scientific">Candidatus Roizmanbacteria bacterium CG10_big_fil_rev_8_21_14_0_10_39_6</name>
    <dbReference type="NCBI Taxonomy" id="1974853"/>
    <lineage>
        <taxon>Bacteria</taxon>
        <taxon>Candidatus Roizmaniibacteriota</taxon>
    </lineage>
</organism>
<evidence type="ECO:0000313" key="1">
    <source>
        <dbReference type="EMBL" id="PJE63200.1"/>
    </source>
</evidence>
<sequence>MQPDKEKTGIFGFAKLIAQALIGVPLTTDQKAVLKQRRTDEKLKTWYAVGSEIGYHAVGSAVKDEVEANGGAQLVLGAIHGVETRLADENTRKEIVQAVTPHIQPVVAKALSDVRDQIAKHSQDLIGDLSRTVDPRQNAATITGISDLRNKIVSNEDGFFTRVLKGAGAVAIKATGEGIAWIGAFLNTQTQTHADDKAKTTFQTERYTDYRNIIFAGVRKLFGLSSSTLTDVEIEAQKNSKKALATNLFPPAWVADTPTPTPVTP</sequence>
<accession>A0A2M8KTJ3</accession>
<reference evidence="2" key="1">
    <citation type="submission" date="2017-09" db="EMBL/GenBank/DDBJ databases">
        <title>Depth-based differentiation of microbial function through sediment-hosted aquifers and enrichment of novel symbionts in the deep terrestrial subsurface.</title>
        <authorList>
            <person name="Probst A.J."/>
            <person name="Ladd B."/>
            <person name="Jarett J.K."/>
            <person name="Geller-Mcgrath D.E."/>
            <person name="Sieber C.M.K."/>
            <person name="Emerson J.B."/>
            <person name="Anantharaman K."/>
            <person name="Thomas B.C."/>
            <person name="Malmstrom R."/>
            <person name="Stieglmeier M."/>
            <person name="Klingl A."/>
            <person name="Woyke T."/>
            <person name="Ryan C.M."/>
            <person name="Banfield J.F."/>
        </authorList>
    </citation>
    <scope>NUCLEOTIDE SEQUENCE [LARGE SCALE GENOMIC DNA]</scope>
</reference>
<dbReference type="AlphaFoldDB" id="A0A2M8KTJ3"/>
<dbReference type="EMBL" id="PFED01000035">
    <property type="protein sequence ID" value="PJE63200.1"/>
    <property type="molecule type" value="Genomic_DNA"/>
</dbReference>
<dbReference type="Proteomes" id="UP000229554">
    <property type="component" value="Unassembled WGS sequence"/>
</dbReference>
<gene>
    <name evidence="1" type="ORF">COU88_00815</name>
</gene>
<protein>
    <submittedName>
        <fullName evidence="1">Uncharacterized protein</fullName>
    </submittedName>
</protein>